<comment type="caution">
    <text evidence="1">The sequence shown here is derived from an EMBL/GenBank/DDBJ whole genome shotgun (WGS) entry which is preliminary data.</text>
</comment>
<dbReference type="EMBL" id="AHPL01000010">
    <property type="protein sequence ID" value="KEC54757.1"/>
    <property type="molecule type" value="Genomic_DNA"/>
</dbReference>
<evidence type="ECO:0000313" key="1">
    <source>
        <dbReference type="EMBL" id="KEC54757.1"/>
    </source>
</evidence>
<name>A0A067WFR4_9HYPH</name>
<dbReference type="PATRIC" id="fig|1134510.3.peg.1556"/>
<sequence length="40" mass="4403">MEEYMTLKSSFGMNTTGRLINCLNARIGKGDDKDIDGHGI</sequence>
<reference evidence="1 2" key="1">
    <citation type="submission" date="2012-04" db="EMBL/GenBank/DDBJ databases">
        <title>The Genome Sequence of Bartonella koehlerae C-29.</title>
        <authorList>
            <consortium name="The Broad Institute Genome Sequencing Platform"/>
            <consortium name="The Broad Institute Genome Sequencing Center for Infectious Disease"/>
            <person name="Feldgarden M."/>
            <person name="Kirby J."/>
            <person name="Kosoy M."/>
            <person name="Birtles R."/>
            <person name="Probert W.S."/>
            <person name="Chiaraviglio L."/>
            <person name="Walker B."/>
            <person name="Young S.K."/>
            <person name="Zeng Q."/>
            <person name="Gargeya S."/>
            <person name="Fitzgerald M."/>
            <person name="Haas B."/>
            <person name="Abouelleil A."/>
            <person name="Alvarado L."/>
            <person name="Arachchi H.M."/>
            <person name="Berlin A.M."/>
            <person name="Chapman S.B."/>
            <person name="Goldberg J."/>
            <person name="Griggs A."/>
            <person name="Gujja S."/>
            <person name="Hansen M."/>
            <person name="Howarth C."/>
            <person name="Imamovic A."/>
            <person name="Larimer J."/>
            <person name="McCowen C."/>
            <person name="Montmayeur A."/>
            <person name="Murphy C."/>
            <person name="Neiman D."/>
            <person name="Pearson M."/>
            <person name="Priest M."/>
            <person name="Roberts A."/>
            <person name="Saif S."/>
            <person name="Shea T."/>
            <person name="Sisk P."/>
            <person name="Sykes S."/>
            <person name="Wortman J."/>
            <person name="Nusbaum C."/>
            <person name="Birren B."/>
        </authorList>
    </citation>
    <scope>NUCLEOTIDE SEQUENCE [LARGE SCALE GENOMIC DNA]</scope>
    <source>
        <strain evidence="1 2">C-29</strain>
    </source>
</reference>
<dbReference type="RefSeq" id="WP_280949013.1">
    <property type="nucleotide sequence ID" value="NZ_CADEAH010000009.1"/>
</dbReference>
<proteinExistence type="predicted"/>
<dbReference type="Proteomes" id="UP000027015">
    <property type="component" value="Unassembled WGS sequence"/>
</dbReference>
<protein>
    <submittedName>
        <fullName evidence="1">Uncharacterized protein</fullName>
    </submittedName>
</protein>
<gene>
    <name evidence="1" type="ORF">O9A_01371</name>
</gene>
<organism evidence="1 2">
    <name type="scientific">Bartonella koehlerae C-29</name>
    <dbReference type="NCBI Taxonomy" id="1134510"/>
    <lineage>
        <taxon>Bacteria</taxon>
        <taxon>Pseudomonadati</taxon>
        <taxon>Pseudomonadota</taxon>
        <taxon>Alphaproteobacteria</taxon>
        <taxon>Hyphomicrobiales</taxon>
        <taxon>Bartonellaceae</taxon>
        <taxon>Bartonella</taxon>
    </lineage>
</organism>
<dbReference type="AlphaFoldDB" id="A0A067WFR4"/>
<keyword evidence="2" id="KW-1185">Reference proteome</keyword>
<evidence type="ECO:0000313" key="2">
    <source>
        <dbReference type="Proteomes" id="UP000027015"/>
    </source>
</evidence>
<dbReference type="HOGENOM" id="CLU_3285513_0_0_5"/>
<accession>A0A067WFR4</accession>